<keyword evidence="5 13" id="KW-0812">Transmembrane</keyword>
<evidence type="ECO:0000256" key="12">
    <source>
        <dbReference type="PIRSR" id="PIRSR005229-1"/>
    </source>
</evidence>
<evidence type="ECO:0000256" key="14">
    <source>
        <dbReference type="SAM" id="Phobius"/>
    </source>
</evidence>
<keyword evidence="16" id="KW-1185">Reference proteome</keyword>
<dbReference type="GO" id="GO:0009916">
    <property type="term" value="F:alternative oxidase activity"/>
    <property type="evidence" value="ECO:0007669"/>
    <property type="project" value="UniProtKB-UniRule"/>
</dbReference>
<dbReference type="PIRSF" id="PIRSF005229">
    <property type="entry name" value="AOX"/>
    <property type="match status" value="1"/>
</dbReference>
<proteinExistence type="inferred from homology"/>
<dbReference type="STRING" id="1805483.A0A177EHI7"/>
<evidence type="ECO:0000256" key="10">
    <source>
        <dbReference type="ARBA" id="ARBA00023004"/>
    </source>
</evidence>
<dbReference type="Pfam" id="PF01786">
    <property type="entry name" value="AOX"/>
    <property type="match status" value="1"/>
</dbReference>
<feature type="transmembrane region" description="Helical" evidence="14">
    <location>
        <begin position="141"/>
        <end position="159"/>
    </location>
</feature>
<feature type="binding site" evidence="12">
    <location>
        <position position="222"/>
    </location>
    <ligand>
        <name>Fe cation</name>
        <dbReference type="ChEBI" id="CHEBI:24875"/>
        <label>2</label>
    </ligand>
</feature>
<dbReference type="EMBL" id="LTDL01000028">
    <property type="protein sequence ID" value="OAG30449.1"/>
    <property type="molecule type" value="Genomic_DNA"/>
</dbReference>
<sequence>MSVVKEVSKGVLEMHPAQLVRPEFFKTLSTTALQKIDVKSHSHVPAVSFSDKFAFATVKGLRAIADCVFYKRYVHRAIVLETVAAIPGMVGGLVRHMRSLRNMKDDGPAIRTLLAEAENERMHLMTWMEVSKPWLIERMMVLMLQGIFFNAYLTLYVIAPKTAHRLVGYLEEEAIISYTEMIEELKQGTIPNTSAPAIAKKYWNLPETSTLLDVTLAVRADEAMHRDTNHDLADEDSDG</sequence>
<evidence type="ECO:0000256" key="11">
    <source>
        <dbReference type="ARBA" id="ARBA00023136"/>
    </source>
</evidence>
<dbReference type="GO" id="GO:0046872">
    <property type="term" value="F:metal ion binding"/>
    <property type="evidence" value="ECO:0007669"/>
    <property type="project" value="UniProtKB-UniRule"/>
</dbReference>
<feature type="binding site" evidence="12">
    <location>
        <position position="171"/>
    </location>
    <ligand>
        <name>Fe cation</name>
        <dbReference type="ChEBI" id="CHEBI:24875"/>
        <label>2</label>
    </ligand>
</feature>
<feature type="binding site" evidence="12">
    <location>
        <position position="120"/>
    </location>
    <ligand>
        <name>Fe cation</name>
        <dbReference type="ChEBI" id="CHEBI:24875"/>
        <label>1</label>
    </ligand>
</feature>
<keyword evidence="3" id="KW-0813">Transport</keyword>
<dbReference type="GO" id="GO:0098803">
    <property type="term" value="C:respiratory chain complex"/>
    <property type="evidence" value="ECO:0007669"/>
    <property type="project" value="UniProtKB-UniRule"/>
</dbReference>
<keyword evidence="10 12" id="KW-0408">Iron</keyword>
<evidence type="ECO:0000256" key="4">
    <source>
        <dbReference type="ARBA" id="ARBA00022660"/>
    </source>
</evidence>
<feature type="binding site" evidence="12">
    <location>
        <position position="120"/>
    </location>
    <ligand>
        <name>Fe cation</name>
        <dbReference type="ChEBI" id="CHEBI:24875"/>
        <label>2</label>
    </ligand>
</feature>
<dbReference type="RefSeq" id="XP_067544706.1">
    <property type="nucleotide sequence ID" value="XM_067689409.1"/>
</dbReference>
<dbReference type="GeneID" id="93648341"/>
<comment type="cofactor">
    <cofactor evidence="12 13">
        <name>Fe cation</name>
        <dbReference type="ChEBI" id="CHEBI:24875"/>
    </cofactor>
    <text evidence="12 13">Binds 2 iron ions per subunit.</text>
</comment>
<dbReference type="GO" id="GO:0016020">
    <property type="term" value="C:membrane"/>
    <property type="evidence" value="ECO:0007669"/>
    <property type="project" value="UniProtKB-SubCell"/>
</dbReference>
<dbReference type="InterPro" id="IPR002680">
    <property type="entry name" value="AOX"/>
</dbReference>
<keyword evidence="4 13" id="KW-0679">Respiratory chain</keyword>
<accession>A0A177EHI7</accession>
<dbReference type="AlphaFoldDB" id="A0A177EHI7"/>
<protein>
    <recommendedName>
        <fullName evidence="13">Alternative oxidase</fullName>
        <ecNumber evidence="13">1.-.-.-</ecNumber>
    </recommendedName>
</protein>
<keyword evidence="11 13" id="KW-0472">Membrane</keyword>
<keyword evidence="9 13" id="KW-0560">Oxidoreductase</keyword>
<dbReference type="PANTHER" id="PTHR31803">
    <property type="entry name" value="ALTERNATIVE OXIDASE"/>
    <property type="match status" value="1"/>
</dbReference>
<dbReference type="InterPro" id="IPR038659">
    <property type="entry name" value="AOX_sf"/>
</dbReference>
<evidence type="ECO:0000313" key="16">
    <source>
        <dbReference type="Proteomes" id="UP000185944"/>
    </source>
</evidence>
<feature type="binding site" evidence="12">
    <location>
        <position position="123"/>
    </location>
    <ligand>
        <name>Fe cation</name>
        <dbReference type="ChEBI" id="CHEBI:24875"/>
        <label>1</label>
    </ligand>
</feature>
<evidence type="ECO:0000256" key="8">
    <source>
        <dbReference type="ARBA" id="ARBA00022989"/>
    </source>
</evidence>
<dbReference type="GO" id="GO:0010230">
    <property type="term" value="P:alternative respiration"/>
    <property type="evidence" value="ECO:0007669"/>
    <property type="project" value="TreeGrafter"/>
</dbReference>
<evidence type="ECO:0000256" key="9">
    <source>
        <dbReference type="ARBA" id="ARBA00023002"/>
    </source>
</evidence>
<evidence type="ECO:0000256" key="2">
    <source>
        <dbReference type="ARBA" id="ARBA00008388"/>
    </source>
</evidence>
<evidence type="ECO:0000256" key="3">
    <source>
        <dbReference type="ARBA" id="ARBA00022448"/>
    </source>
</evidence>
<evidence type="ECO:0000256" key="1">
    <source>
        <dbReference type="ARBA" id="ARBA00004370"/>
    </source>
</evidence>
<evidence type="ECO:0000256" key="13">
    <source>
        <dbReference type="RuleBase" id="RU003779"/>
    </source>
</evidence>
<gene>
    <name evidence="15" type="ORF">NEDG_01991</name>
</gene>
<dbReference type="VEuPathDB" id="MicrosporidiaDB:NEDG_01991"/>
<feature type="binding site" evidence="12">
    <location>
        <position position="222"/>
    </location>
    <ligand>
        <name>Fe cation</name>
        <dbReference type="ChEBI" id="CHEBI:24875"/>
        <label>1</label>
    </ligand>
</feature>
<feature type="binding site" evidence="12">
    <location>
        <position position="81"/>
    </location>
    <ligand>
        <name>Fe cation</name>
        <dbReference type="ChEBI" id="CHEBI:24875"/>
        <label>1</label>
    </ligand>
</feature>
<dbReference type="Gene3D" id="1.20.1260.140">
    <property type="entry name" value="Alternative oxidase"/>
    <property type="match status" value="1"/>
</dbReference>
<dbReference type="Proteomes" id="UP000185944">
    <property type="component" value="Unassembled WGS sequence"/>
</dbReference>
<evidence type="ECO:0000313" key="15">
    <source>
        <dbReference type="EMBL" id="OAG30449.1"/>
    </source>
</evidence>
<keyword evidence="8 14" id="KW-1133">Transmembrane helix</keyword>
<dbReference type="CDD" id="cd01053">
    <property type="entry name" value="AOX"/>
    <property type="match status" value="1"/>
</dbReference>
<dbReference type="PANTHER" id="PTHR31803:SF3">
    <property type="entry name" value="ALTERNATIVE OXIDASE"/>
    <property type="match status" value="1"/>
</dbReference>
<dbReference type="GO" id="GO:0005739">
    <property type="term" value="C:mitochondrion"/>
    <property type="evidence" value="ECO:0007669"/>
    <property type="project" value="TreeGrafter"/>
</dbReference>
<evidence type="ECO:0000256" key="6">
    <source>
        <dbReference type="ARBA" id="ARBA00022723"/>
    </source>
</evidence>
<comment type="similarity">
    <text evidence="2 13">Belongs to the alternative oxidase family.</text>
</comment>
<organism evidence="15 16">
    <name type="scientific">Nematocida displodere</name>
    <dbReference type="NCBI Taxonomy" id="1805483"/>
    <lineage>
        <taxon>Eukaryota</taxon>
        <taxon>Fungi</taxon>
        <taxon>Fungi incertae sedis</taxon>
        <taxon>Microsporidia</taxon>
        <taxon>Nematocida</taxon>
    </lineage>
</organism>
<feature type="transmembrane region" description="Helical" evidence="14">
    <location>
        <begin position="73"/>
        <end position="94"/>
    </location>
</feature>
<comment type="caution">
    <text evidence="15">The sequence shown here is derived from an EMBL/GenBank/DDBJ whole genome shotgun (WGS) entry which is preliminary data.</text>
</comment>
<dbReference type="OrthoDB" id="16906at2759"/>
<dbReference type="EC" id="1.-.-.-" evidence="13"/>
<evidence type="ECO:0000256" key="5">
    <source>
        <dbReference type="ARBA" id="ARBA00022692"/>
    </source>
</evidence>
<evidence type="ECO:0000256" key="7">
    <source>
        <dbReference type="ARBA" id="ARBA00022982"/>
    </source>
</evidence>
<keyword evidence="7 13" id="KW-0249">Electron transport</keyword>
<keyword evidence="6 12" id="KW-0479">Metal-binding</keyword>
<comment type="subcellular location">
    <subcellularLocation>
        <location evidence="1">Membrane</location>
    </subcellularLocation>
</comment>
<feature type="binding site" evidence="12">
    <location>
        <position position="225"/>
    </location>
    <ligand>
        <name>Fe cation</name>
        <dbReference type="ChEBI" id="CHEBI:24875"/>
        <label>2</label>
    </ligand>
</feature>
<reference evidence="15 16" key="1">
    <citation type="submission" date="2016-02" db="EMBL/GenBank/DDBJ databases">
        <title>Discovery of a natural microsporidian pathogen with a broad tissue tropism in Caenorhabditis elegans.</title>
        <authorList>
            <person name="Luallen R.J."/>
            <person name="Reinke A.W."/>
            <person name="Tong L."/>
            <person name="Botts M.R."/>
            <person name="Felix M.-A."/>
            <person name="Troemel E.R."/>
        </authorList>
    </citation>
    <scope>NUCLEOTIDE SEQUENCE [LARGE SCALE GENOMIC DNA]</scope>
    <source>
        <strain evidence="15 16">JUm2807</strain>
    </source>
</reference>
<name>A0A177EHI7_9MICR</name>